<reference evidence="1 2" key="1">
    <citation type="journal article" date="2023" name="Science">
        <title>Complex scaffold remodeling in plant triterpene biosynthesis.</title>
        <authorList>
            <person name="De La Pena R."/>
            <person name="Hodgson H."/>
            <person name="Liu J.C."/>
            <person name="Stephenson M.J."/>
            <person name="Martin A.C."/>
            <person name="Owen C."/>
            <person name="Harkess A."/>
            <person name="Leebens-Mack J."/>
            <person name="Jimenez L.E."/>
            <person name="Osbourn A."/>
            <person name="Sattely E.S."/>
        </authorList>
    </citation>
    <scope>NUCLEOTIDE SEQUENCE [LARGE SCALE GENOMIC DNA]</scope>
    <source>
        <strain evidence="2">cv. JPN11</strain>
        <tissue evidence="1">Leaf</tissue>
    </source>
</reference>
<evidence type="ECO:0000313" key="2">
    <source>
        <dbReference type="Proteomes" id="UP001164539"/>
    </source>
</evidence>
<gene>
    <name evidence="1" type="ORF">OWV82_012070</name>
</gene>
<comment type="caution">
    <text evidence="1">The sequence shown here is derived from an EMBL/GenBank/DDBJ whole genome shotgun (WGS) entry which is preliminary data.</text>
</comment>
<keyword evidence="2" id="KW-1185">Reference proteome</keyword>
<sequence length="127" mass="13960">MGSRFSLQLLVMFFFLINSAIMTNCISTTTTTTNVASPLCNGGDSVQECTIAEEEEEELEVLMDSVVSSSLNTINFHLVTAQTKNPGFPSIDCGRYNPINSCLPKLNRAPKPEKCVGIYNLNRVCYP</sequence>
<evidence type="ECO:0000313" key="1">
    <source>
        <dbReference type="EMBL" id="KAJ4717145.1"/>
    </source>
</evidence>
<organism evidence="1 2">
    <name type="scientific">Melia azedarach</name>
    <name type="common">Chinaberry tree</name>
    <dbReference type="NCBI Taxonomy" id="155640"/>
    <lineage>
        <taxon>Eukaryota</taxon>
        <taxon>Viridiplantae</taxon>
        <taxon>Streptophyta</taxon>
        <taxon>Embryophyta</taxon>
        <taxon>Tracheophyta</taxon>
        <taxon>Spermatophyta</taxon>
        <taxon>Magnoliopsida</taxon>
        <taxon>eudicotyledons</taxon>
        <taxon>Gunneridae</taxon>
        <taxon>Pentapetalae</taxon>
        <taxon>rosids</taxon>
        <taxon>malvids</taxon>
        <taxon>Sapindales</taxon>
        <taxon>Meliaceae</taxon>
        <taxon>Melia</taxon>
    </lineage>
</organism>
<proteinExistence type="predicted"/>
<name>A0ACC1Y082_MELAZ</name>
<protein>
    <submittedName>
        <fullName evidence="1">Uncharacterized protein</fullName>
    </submittedName>
</protein>
<dbReference type="EMBL" id="CM051399">
    <property type="protein sequence ID" value="KAJ4717145.1"/>
    <property type="molecule type" value="Genomic_DNA"/>
</dbReference>
<dbReference type="Proteomes" id="UP001164539">
    <property type="component" value="Chromosome 6"/>
</dbReference>
<accession>A0ACC1Y082</accession>